<dbReference type="InterPro" id="IPR036291">
    <property type="entry name" value="NAD(P)-bd_dom_sf"/>
</dbReference>
<dbReference type="PANTHER" id="PTHR43477:SF1">
    <property type="entry name" value="DIHYDROANTICAPSIN 7-DEHYDROGENASE"/>
    <property type="match status" value="1"/>
</dbReference>
<evidence type="ECO:0000313" key="4">
    <source>
        <dbReference type="Proteomes" id="UP000534870"/>
    </source>
</evidence>
<evidence type="ECO:0000256" key="1">
    <source>
        <dbReference type="ARBA" id="ARBA00006484"/>
    </source>
</evidence>
<gene>
    <name evidence="3" type="ORF">HUK84_11160</name>
</gene>
<name>A0A7Y7IXI3_9PROT</name>
<comment type="similarity">
    <text evidence="1">Belongs to the short-chain dehydrogenases/reductases (SDR) family.</text>
</comment>
<evidence type="ECO:0000256" key="2">
    <source>
        <dbReference type="ARBA" id="ARBA00023002"/>
    </source>
</evidence>
<dbReference type="RefSeq" id="WP_176640363.1">
    <property type="nucleotide sequence ID" value="NZ_JABXXP010000223.1"/>
</dbReference>
<dbReference type="PANTHER" id="PTHR43477">
    <property type="entry name" value="DIHYDROANTICAPSIN 7-DEHYDROGENASE"/>
    <property type="match status" value="1"/>
</dbReference>
<dbReference type="Gene3D" id="3.40.50.720">
    <property type="entry name" value="NAD(P)-binding Rossmann-like Domain"/>
    <property type="match status" value="1"/>
</dbReference>
<dbReference type="EMBL" id="JABXXP010000223">
    <property type="protein sequence ID" value="NVN11671.1"/>
    <property type="molecule type" value="Genomic_DNA"/>
</dbReference>
<dbReference type="SUPFAM" id="SSF51735">
    <property type="entry name" value="NAD(P)-binding Rossmann-fold domains"/>
    <property type="match status" value="1"/>
</dbReference>
<keyword evidence="2" id="KW-0560">Oxidoreductase</keyword>
<dbReference type="PRINTS" id="PR00081">
    <property type="entry name" value="GDHRDH"/>
</dbReference>
<organism evidence="3 4">
    <name type="scientific">Nguyenibacter vanlangensis</name>
    <dbReference type="NCBI Taxonomy" id="1216886"/>
    <lineage>
        <taxon>Bacteria</taxon>
        <taxon>Pseudomonadati</taxon>
        <taxon>Pseudomonadota</taxon>
        <taxon>Alphaproteobacteria</taxon>
        <taxon>Acetobacterales</taxon>
        <taxon>Acetobacteraceae</taxon>
        <taxon>Nguyenibacter</taxon>
    </lineage>
</organism>
<sequence>MTLENKQVVILGGTSGIGQAVARDVARAGGVPLVVSHDPQNVRATLAQLPPNAQGHVADLRSADQIRDLFTRIGPFDHLVYTAGETLLCGTLSDLTLNSARDFFEIRYWGALAAAKFAASAIRPGGSIVLTSGIAGARPPQQGWTLGASICAAMEGLTRALAVELAPLRVNIVSPGFVRTPLWRDMPDPQRQAMYQAAAQALPVGRIGESADLAKAYLFLMEQGFSTGQVLVVDGGGMLV</sequence>
<dbReference type="Proteomes" id="UP000534870">
    <property type="component" value="Unassembled WGS sequence"/>
</dbReference>
<dbReference type="InterPro" id="IPR002347">
    <property type="entry name" value="SDR_fam"/>
</dbReference>
<dbReference type="AlphaFoldDB" id="A0A7Y7IXI3"/>
<accession>A0A7Y7IXI3</accession>
<dbReference type="Pfam" id="PF13561">
    <property type="entry name" value="adh_short_C2"/>
    <property type="match status" value="1"/>
</dbReference>
<dbReference type="InterPro" id="IPR051122">
    <property type="entry name" value="SDR_DHRS6-like"/>
</dbReference>
<comment type="caution">
    <text evidence="3">The sequence shown here is derived from an EMBL/GenBank/DDBJ whole genome shotgun (WGS) entry which is preliminary data.</text>
</comment>
<reference evidence="3 4" key="1">
    <citation type="submission" date="2020-06" db="EMBL/GenBank/DDBJ databases">
        <title>Description of novel acetic acid bacteria.</title>
        <authorList>
            <person name="Sombolestani A."/>
        </authorList>
    </citation>
    <scope>NUCLEOTIDE SEQUENCE [LARGE SCALE GENOMIC DNA]</scope>
    <source>
        <strain evidence="3 4">LMG 31431</strain>
    </source>
</reference>
<protein>
    <submittedName>
        <fullName evidence="3">SDR family oxidoreductase</fullName>
    </submittedName>
</protein>
<dbReference type="GO" id="GO:0016491">
    <property type="term" value="F:oxidoreductase activity"/>
    <property type="evidence" value="ECO:0007669"/>
    <property type="project" value="UniProtKB-KW"/>
</dbReference>
<evidence type="ECO:0000313" key="3">
    <source>
        <dbReference type="EMBL" id="NVN11671.1"/>
    </source>
</evidence>
<proteinExistence type="inferred from homology"/>